<dbReference type="Pfam" id="PF20253">
    <property type="entry name" value="DUF6604"/>
    <property type="match status" value="1"/>
</dbReference>
<dbReference type="Proteomes" id="UP001530400">
    <property type="component" value="Unassembled WGS sequence"/>
</dbReference>
<accession>A0ABD3QM96</accession>
<feature type="compositionally biased region" description="Polar residues" evidence="1">
    <location>
        <begin position="97"/>
        <end position="123"/>
    </location>
</feature>
<proteinExistence type="predicted"/>
<reference evidence="3 4" key="1">
    <citation type="submission" date="2024-10" db="EMBL/GenBank/DDBJ databases">
        <title>Updated reference genomes for cyclostephanoid diatoms.</title>
        <authorList>
            <person name="Roberts W.R."/>
            <person name="Alverson A.J."/>
        </authorList>
    </citation>
    <scope>NUCLEOTIDE SEQUENCE [LARGE SCALE GENOMIC DNA]</scope>
    <source>
        <strain evidence="3 4">AJA010-31</strain>
    </source>
</reference>
<keyword evidence="4" id="KW-1185">Reference proteome</keyword>
<dbReference type="EMBL" id="JALLPJ020000156">
    <property type="protein sequence ID" value="KAL3800591.1"/>
    <property type="molecule type" value="Genomic_DNA"/>
</dbReference>
<feature type="region of interest" description="Disordered" evidence="1">
    <location>
        <begin position="96"/>
        <end position="127"/>
    </location>
</feature>
<organism evidence="3 4">
    <name type="scientific">Cyclotella atomus</name>
    <dbReference type="NCBI Taxonomy" id="382360"/>
    <lineage>
        <taxon>Eukaryota</taxon>
        <taxon>Sar</taxon>
        <taxon>Stramenopiles</taxon>
        <taxon>Ochrophyta</taxon>
        <taxon>Bacillariophyta</taxon>
        <taxon>Coscinodiscophyceae</taxon>
        <taxon>Thalassiosirophycidae</taxon>
        <taxon>Stephanodiscales</taxon>
        <taxon>Stephanodiscaceae</taxon>
        <taxon>Cyclotella</taxon>
    </lineage>
</organism>
<evidence type="ECO:0000313" key="4">
    <source>
        <dbReference type="Proteomes" id="UP001530400"/>
    </source>
</evidence>
<name>A0ABD3QM96_9STRA</name>
<protein>
    <recommendedName>
        <fullName evidence="2">DUF6604 domain-containing protein</fullName>
    </recommendedName>
</protein>
<dbReference type="InterPro" id="IPR046539">
    <property type="entry name" value="DUF6604"/>
</dbReference>
<evidence type="ECO:0000313" key="3">
    <source>
        <dbReference type="EMBL" id="KAL3800591.1"/>
    </source>
</evidence>
<gene>
    <name evidence="3" type="ORF">ACHAWO_009835</name>
</gene>
<feature type="domain" description="DUF6604" evidence="2">
    <location>
        <begin position="171"/>
        <end position="245"/>
    </location>
</feature>
<sequence length="260" mass="29555">MVAAAATSTATSNIKRLHKDWTQAKAQRDSANKARNEAVASLKASHLSTNKDTTDALESKVKVARRLHVRAVKEERRLFKELNAAHDSAAAAAAASTDLNENASQNTRQIHEASNNNSTTAEIPTQRKRQRISNQYIIYKERDDVFREWLNSISTIDLDPVDNLLLAVQDLHDRILHQSSNVDLPEFVIKNLDRSIELRQDEAERIEDDADEGHEYYISVLQSCSQCLKRCRAILRERQDDSSGEEEVDRRAAKRRRLVK</sequence>
<dbReference type="AlphaFoldDB" id="A0ABD3QM96"/>
<comment type="caution">
    <text evidence="3">The sequence shown here is derived from an EMBL/GenBank/DDBJ whole genome shotgun (WGS) entry which is preliminary data.</text>
</comment>
<evidence type="ECO:0000259" key="2">
    <source>
        <dbReference type="Pfam" id="PF20253"/>
    </source>
</evidence>
<evidence type="ECO:0000256" key="1">
    <source>
        <dbReference type="SAM" id="MobiDB-lite"/>
    </source>
</evidence>